<evidence type="ECO:0000313" key="1">
    <source>
        <dbReference type="EMBL" id="QDH93135.1"/>
    </source>
</evidence>
<sequence>MSLTRGRIDTMTTATKTPAASALADVEAAFTKRREQAKRLSEQDRYIGSVVRTARAAGCTWQAIADRAGTSDVAVIKAARRPAKPKE</sequence>
<dbReference type="EMBL" id="MK937606">
    <property type="protein sequence ID" value="QDH93135.1"/>
    <property type="molecule type" value="Genomic_DNA"/>
</dbReference>
<keyword evidence="2" id="KW-1185">Reference proteome</keyword>
<evidence type="ECO:0000313" key="2">
    <source>
        <dbReference type="Proteomes" id="UP000315956"/>
    </source>
</evidence>
<accession>A0A514DHQ9</accession>
<dbReference type="GeneID" id="80004841"/>
<dbReference type="RefSeq" id="YP_010751178.1">
    <property type="nucleotide sequence ID" value="NC_073366.1"/>
</dbReference>
<organism evidence="1 2">
    <name type="scientific">Microbacterium phage Margaery</name>
    <dbReference type="NCBI Taxonomy" id="2591217"/>
    <lineage>
        <taxon>Viruses</taxon>
        <taxon>Duplodnaviria</taxon>
        <taxon>Heunggongvirae</taxon>
        <taxon>Uroviricota</taxon>
        <taxon>Caudoviricetes</taxon>
        <taxon>Hodgkinviridae</taxon>
        <taxon>Margaeryvirus</taxon>
        <taxon>Margaeryvirus margaery</taxon>
    </lineage>
</organism>
<gene>
    <name evidence="1" type="primary">77</name>
    <name evidence="1" type="ORF">PBI_MARGAERY_78</name>
</gene>
<proteinExistence type="predicted"/>
<protein>
    <submittedName>
        <fullName evidence="1">RNA polymerase sigma factor</fullName>
    </submittedName>
</protein>
<reference evidence="1 2" key="1">
    <citation type="submission" date="2019-05" db="EMBL/GenBank/DDBJ databases">
        <authorList>
            <person name="Stoner T.H."/>
            <person name="Aull H.G."/>
            <person name="Divens A.M."/>
            <person name="Zack K."/>
            <person name="Garlena R.A."/>
            <person name="Russell D.A."/>
            <person name="Pope W.H."/>
            <person name="Jacobs-Sera D."/>
            <person name="Hatfull G.F."/>
        </authorList>
    </citation>
    <scope>NUCLEOTIDE SEQUENCE [LARGE SCALE GENOMIC DNA]</scope>
</reference>
<name>A0A514DHQ9_9CAUD</name>
<dbReference type="KEGG" id="vg:80004841"/>
<dbReference type="Proteomes" id="UP000315956">
    <property type="component" value="Segment"/>
</dbReference>